<keyword evidence="1" id="KW-0472">Membrane</keyword>
<proteinExistence type="predicted"/>
<accession>A0A0K1GZY1</accession>
<keyword evidence="1" id="KW-0812">Transmembrane</keyword>
<organism evidence="2 3">
    <name type="scientific">Cynomolgus macaque cytomegalovirus strain Mauritius</name>
    <dbReference type="NCBI Taxonomy" id="1690255"/>
    <lineage>
        <taxon>Viruses</taxon>
        <taxon>Duplodnaviria</taxon>
        <taxon>Heunggongvirae</taxon>
        <taxon>Peploviricota</taxon>
        <taxon>Herviviricetes</taxon>
        <taxon>Herpesvirales</taxon>
        <taxon>Orthoherpesviridae</taxon>
        <taxon>Betaherpesvirinae</taxon>
        <taxon>Cytomegalovirus</taxon>
        <taxon>Cytomegalovirus macacinebeta3</taxon>
    </lineage>
</organism>
<feature type="transmembrane region" description="Helical" evidence="1">
    <location>
        <begin position="132"/>
        <end position="151"/>
    </location>
</feature>
<dbReference type="Pfam" id="PF10838">
    <property type="entry name" value="DUF2677"/>
    <property type="match status" value="1"/>
</dbReference>
<keyword evidence="1" id="KW-1133">Transmembrane helix</keyword>
<dbReference type="EMBL" id="KP796148">
    <property type="protein sequence ID" value="AKT72777.1"/>
    <property type="molecule type" value="Genomic_DNA"/>
</dbReference>
<evidence type="ECO:0000256" key="1">
    <source>
        <dbReference type="SAM" id="Phobius"/>
    </source>
</evidence>
<sequence length="182" mass="21046">MMLGLAIVLLTSVVVSVCGVQTPDMCWDRNHIKVKCLLRQLDSRLYWFMNDTKRVWAFDYASQTPLSIPYRVEVRGSLWSSESAVILRMPPYPMTTVGLLLKIDEDREGVLCVGVVPKKRYLNPCGWDSDLSLWYCVCVLLTVGVMIAGILKLDYDTTRHLTDYKSWLSRRTRYFGPDVKRW</sequence>
<dbReference type="InterPro" id="IPR022545">
    <property type="entry name" value="HHV_UL121"/>
</dbReference>
<dbReference type="Proteomes" id="UP000118435">
    <property type="component" value="Segment"/>
</dbReference>
<evidence type="ECO:0000313" key="2">
    <source>
        <dbReference type="EMBL" id="AKT72777.1"/>
    </source>
</evidence>
<protein>
    <submittedName>
        <fullName evidence="2">Protein UL121</fullName>
    </submittedName>
</protein>
<evidence type="ECO:0000313" key="3">
    <source>
        <dbReference type="Proteomes" id="UP000118435"/>
    </source>
</evidence>
<reference evidence="2 3" key="1">
    <citation type="journal article" date="2016" name="BMC Genomics">
        <title>A novel strain of cynomolgus macaque cytomegalovirus: implications for host-virus co-evolution.</title>
        <authorList>
            <person name="Russell J.N."/>
            <person name="Marsh A.K."/>
            <person name="Willer D.O."/>
            <person name="Ambagala A.P."/>
            <person name="Dzamba M."/>
            <person name="Chan J.K."/>
            <person name="Pilon R."/>
            <person name="Fournier J."/>
            <person name="Brudno M."/>
            <person name="Antony J.M."/>
            <person name="Sandstrom P."/>
            <person name="Evans B.J."/>
            <person name="MacDonald K.S."/>
        </authorList>
    </citation>
    <scope>NUCLEOTIDE SEQUENCE [LARGE SCALE GENOMIC DNA]</scope>
    <source>
        <strain evidence="2">Mauritius</strain>
    </source>
</reference>
<gene>
    <name evidence="2" type="primary">CyUL121</name>
</gene>
<name>A0A0K1GZY1_9BETA</name>